<sequence>MRAVHVALLLAAGLMVPGAARAAEDCEASFGHGWPPATENYGNAVESLLAGPVPPRLQLTRLPTRGTESSVALVQGPAGWRLRVAEADERVMDWNGTGDGVQRQLRIDQVPDVEEVPVPDVVVERLVAGWQRLFATLPADHAAPFSRDEQWTVVIDGMRVSGVLPDCDAGDALEEQVDLLVEAVGESASKRERRWQEVLALLDEMDGARLVAGGAD</sequence>
<keyword evidence="1" id="KW-0732">Signal</keyword>
<dbReference type="EMBL" id="JACHTE010000001">
    <property type="protein sequence ID" value="MBB1087070.1"/>
    <property type="molecule type" value="Genomic_DNA"/>
</dbReference>
<evidence type="ECO:0000256" key="1">
    <source>
        <dbReference type="SAM" id="SignalP"/>
    </source>
</evidence>
<gene>
    <name evidence="2" type="ORF">H4F99_01055</name>
</gene>
<evidence type="ECO:0000313" key="2">
    <source>
        <dbReference type="EMBL" id="MBB1087070.1"/>
    </source>
</evidence>
<evidence type="ECO:0000313" key="3">
    <source>
        <dbReference type="Proteomes" id="UP000552587"/>
    </source>
</evidence>
<proteinExistence type="predicted"/>
<dbReference type="Proteomes" id="UP000552587">
    <property type="component" value="Unassembled WGS sequence"/>
</dbReference>
<accession>A0A7W3U1W2</accession>
<feature type="signal peptide" evidence="1">
    <location>
        <begin position="1"/>
        <end position="22"/>
    </location>
</feature>
<organism evidence="2 3">
    <name type="scientific">Marilutibacter penaei</name>
    <dbReference type="NCBI Taxonomy" id="2759900"/>
    <lineage>
        <taxon>Bacteria</taxon>
        <taxon>Pseudomonadati</taxon>
        <taxon>Pseudomonadota</taxon>
        <taxon>Gammaproteobacteria</taxon>
        <taxon>Lysobacterales</taxon>
        <taxon>Lysobacteraceae</taxon>
        <taxon>Marilutibacter</taxon>
    </lineage>
</organism>
<reference evidence="2 3" key="1">
    <citation type="submission" date="2020-07" db="EMBL/GenBank/DDBJ databases">
        <authorList>
            <person name="Xu S."/>
            <person name="Li A."/>
        </authorList>
    </citation>
    <scope>NUCLEOTIDE SEQUENCE [LARGE SCALE GENOMIC DNA]</scope>
    <source>
        <strain evidence="2 3">SG-8</strain>
    </source>
</reference>
<protein>
    <submittedName>
        <fullName evidence="2">Uncharacterized protein</fullName>
    </submittedName>
</protein>
<feature type="chain" id="PRO_5030645570" evidence="1">
    <location>
        <begin position="23"/>
        <end position="216"/>
    </location>
</feature>
<dbReference type="AlphaFoldDB" id="A0A7W3U1W2"/>
<comment type="caution">
    <text evidence="2">The sequence shown here is derived from an EMBL/GenBank/DDBJ whole genome shotgun (WGS) entry which is preliminary data.</text>
</comment>
<keyword evidence="3" id="KW-1185">Reference proteome</keyword>
<name>A0A7W3U1W2_9GAMM</name>